<name>A0A383LDN9_ACIBA</name>
<evidence type="ECO:0000313" key="4">
    <source>
        <dbReference type="EMBL" id="KQE06533.1"/>
    </source>
</evidence>
<sequence length="135" mass="15306">MKNLIKGIALTTFAVLLAACSKPDISGVWIPEKVAKDEIFFDYYIIEKKEGSDRYLLKNVTYRIKGGNSYRPMKLPKLIGGQPEKVLEFIKDDTYCVEGSLQTECVVYTDGKLDFYNQGTFVKSKKNPPEIPVNQ</sequence>
<dbReference type="EMBL" id="LLGC01000140">
    <property type="protein sequence ID" value="KQE06533.1"/>
    <property type="molecule type" value="Genomic_DNA"/>
</dbReference>
<reference evidence="3" key="2">
    <citation type="submission" date="2024-02" db="EMBL/GenBank/DDBJ databases">
        <authorList>
            <consortium name="Clinical and Environmental Microbiology Branch: Whole genome sequencing antimicrobial resistance pathogens in the healthcare setting"/>
        </authorList>
    </citation>
    <scope>NUCLEOTIDE SEQUENCE</scope>
    <source>
        <strain evidence="3">2021GN-00227</strain>
    </source>
</reference>
<organism evidence="3">
    <name type="scientific">Acinetobacter baumannii</name>
    <dbReference type="NCBI Taxonomy" id="470"/>
    <lineage>
        <taxon>Bacteria</taxon>
        <taxon>Pseudomonadati</taxon>
        <taxon>Pseudomonadota</taxon>
        <taxon>Gammaproteobacteria</taxon>
        <taxon>Moraxellales</taxon>
        <taxon>Moraxellaceae</taxon>
        <taxon>Acinetobacter</taxon>
        <taxon>Acinetobacter calcoaceticus/baumannii complex</taxon>
    </lineage>
</organism>
<evidence type="ECO:0000313" key="2">
    <source>
        <dbReference type="EMBL" id="EKU3570509.1"/>
    </source>
</evidence>
<dbReference type="EMBL" id="ABFEVW020000048">
    <property type="protein sequence ID" value="EKU3570509.1"/>
    <property type="molecule type" value="Genomic_DNA"/>
</dbReference>
<gene>
    <name evidence="4" type="ORF">APD33_15395</name>
    <name evidence="2" type="ORF">MKP18_003993</name>
    <name evidence="3" type="ORF">MKP18_003994</name>
</gene>
<dbReference type="RefSeq" id="WP_000792990.1">
    <property type="nucleotide sequence ID" value="NZ_CAJHFC010000044.1"/>
</dbReference>
<protein>
    <recommendedName>
        <fullName evidence="6">Lipoprotein</fullName>
    </recommendedName>
</protein>
<proteinExistence type="predicted"/>
<keyword evidence="1" id="KW-0732">Signal</keyword>
<evidence type="ECO:0000313" key="3">
    <source>
        <dbReference type="EMBL" id="EMN1073607.1"/>
    </source>
</evidence>
<reference evidence="4 5" key="1">
    <citation type="submission" date="2015-10" db="EMBL/GenBank/DDBJ databases">
        <title>The utility of whole genome sequencing in characterizing Acinetobacter epidemiology and analyzing hospital outbreaks.</title>
        <authorList>
            <person name="Ozer E.A."/>
            <person name="Fitzpatrick M.A."/>
            <person name="Hauser A.R."/>
        </authorList>
    </citation>
    <scope>NUCLEOTIDE SEQUENCE [LARGE SCALE GENOMIC DNA]</scope>
    <source>
        <strain evidence="4 5">ABBL072</strain>
    </source>
</reference>
<dbReference type="AlphaFoldDB" id="A0A383LDN9"/>
<evidence type="ECO:0000256" key="1">
    <source>
        <dbReference type="SAM" id="SignalP"/>
    </source>
</evidence>
<dbReference type="PROSITE" id="PS51257">
    <property type="entry name" value="PROKAR_LIPOPROTEIN"/>
    <property type="match status" value="1"/>
</dbReference>
<comment type="caution">
    <text evidence="3">The sequence shown here is derived from an EMBL/GenBank/DDBJ whole genome shotgun (WGS) entry which is preliminary data.</text>
</comment>
<dbReference type="Proteomes" id="UP000051449">
    <property type="component" value="Unassembled WGS sequence"/>
</dbReference>
<dbReference type="EMBL" id="ABFEVW030000049">
    <property type="protein sequence ID" value="EMN1073607.1"/>
    <property type="molecule type" value="Genomic_DNA"/>
</dbReference>
<accession>A0A383LDN9</accession>
<feature type="signal peptide" evidence="1">
    <location>
        <begin position="1"/>
        <end position="18"/>
    </location>
</feature>
<evidence type="ECO:0008006" key="6">
    <source>
        <dbReference type="Google" id="ProtNLM"/>
    </source>
</evidence>
<feature type="chain" id="PRO_5042357311" description="Lipoprotein" evidence="1">
    <location>
        <begin position="19"/>
        <end position="135"/>
    </location>
</feature>
<evidence type="ECO:0000313" key="5">
    <source>
        <dbReference type="Proteomes" id="UP000051449"/>
    </source>
</evidence>